<dbReference type="InterPro" id="IPR007837">
    <property type="entry name" value="DinB"/>
</dbReference>
<evidence type="ECO:0000313" key="3">
    <source>
        <dbReference type="EMBL" id="MFD2867446.1"/>
    </source>
</evidence>
<dbReference type="Pfam" id="PF05163">
    <property type="entry name" value="DinB"/>
    <property type="match status" value="1"/>
</dbReference>
<comment type="similarity">
    <text evidence="1">Belongs to the DinB family.</text>
</comment>
<keyword evidence="2" id="KW-0479">Metal-binding</keyword>
<keyword evidence="4" id="KW-1185">Reference proteome</keyword>
<accession>A0ABW5XWT4</accession>
<reference evidence="4" key="1">
    <citation type="journal article" date="2019" name="Int. J. Syst. Evol. Microbiol.">
        <title>The Global Catalogue of Microorganisms (GCM) 10K type strain sequencing project: providing services to taxonomists for standard genome sequencing and annotation.</title>
        <authorList>
            <consortium name="The Broad Institute Genomics Platform"/>
            <consortium name="The Broad Institute Genome Sequencing Center for Infectious Disease"/>
            <person name="Wu L."/>
            <person name="Ma J."/>
        </authorList>
    </citation>
    <scope>NUCLEOTIDE SEQUENCE [LARGE SCALE GENOMIC DNA]</scope>
    <source>
        <strain evidence="4">KCTC 33522</strain>
    </source>
</reference>
<name>A0ABW5XWT4_9BACL</name>
<dbReference type="Proteomes" id="UP001597568">
    <property type="component" value="Unassembled WGS sequence"/>
</dbReference>
<comment type="caution">
    <text evidence="3">The sequence shown here is derived from an EMBL/GenBank/DDBJ whole genome shotgun (WGS) entry which is preliminary data.</text>
</comment>
<dbReference type="InterPro" id="IPR034660">
    <property type="entry name" value="DinB/YfiT-like"/>
</dbReference>
<evidence type="ECO:0000256" key="1">
    <source>
        <dbReference type="ARBA" id="ARBA00008635"/>
    </source>
</evidence>
<protein>
    <submittedName>
        <fullName evidence="3">DinB family protein</fullName>
    </submittedName>
</protein>
<dbReference type="RefSeq" id="WP_380146737.1">
    <property type="nucleotide sequence ID" value="NZ_JBHUOR010000018.1"/>
</dbReference>
<evidence type="ECO:0000313" key="4">
    <source>
        <dbReference type="Proteomes" id="UP001597568"/>
    </source>
</evidence>
<evidence type="ECO:0000256" key="2">
    <source>
        <dbReference type="ARBA" id="ARBA00022723"/>
    </source>
</evidence>
<proteinExistence type="inferred from homology"/>
<dbReference type="SUPFAM" id="SSF109854">
    <property type="entry name" value="DinB/YfiT-like putative metalloenzymes"/>
    <property type="match status" value="1"/>
</dbReference>
<dbReference type="EMBL" id="JBHUOR010000018">
    <property type="protein sequence ID" value="MFD2867446.1"/>
    <property type="molecule type" value="Genomic_DNA"/>
</dbReference>
<gene>
    <name evidence="3" type="ORF">ACFSY7_02880</name>
</gene>
<organism evidence="3 4">
    <name type="scientific">Kurthia populi</name>
    <dbReference type="NCBI Taxonomy" id="1562132"/>
    <lineage>
        <taxon>Bacteria</taxon>
        <taxon>Bacillati</taxon>
        <taxon>Bacillota</taxon>
        <taxon>Bacilli</taxon>
        <taxon>Bacillales</taxon>
        <taxon>Caryophanaceae</taxon>
        <taxon>Kurthia</taxon>
    </lineage>
</organism>
<dbReference type="Gene3D" id="1.20.120.450">
    <property type="entry name" value="dinb family like domain"/>
    <property type="match status" value="1"/>
</dbReference>
<sequence length="123" mass="14089">MNTQDYKWITQGRDVIMAQCAQLNEAQLAQSHGFALDSVKDTLLHITKCYRNWIGSFLLGNDSIEDFPVEIVEKMTLADIQEVYVLVDKYVALALQTFEDSMDVMTSSASDFKATVQYEYRFI</sequence>